<feature type="region of interest" description="Disordered" evidence="1">
    <location>
        <begin position="19"/>
        <end position="64"/>
    </location>
</feature>
<comment type="caution">
    <text evidence="2">The sequence shown here is derived from an EMBL/GenBank/DDBJ whole genome shotgun (WGS) entry which is preliminary data.</text>
</comment>
<evidence type="ECO:0000313" key="2">
    <source>
        <dbReference type="EMBL" id="OOQ84286.1"/>
    </source>
</evidence>
<gene>
    <name evidence="2" type="ORF">PEBR_34028</name>
</gene>
<evidence type="ECO:0000256" key="1">
    <source>
        <dbReference type="SAM" id="MobiDB-lite"/>
    </source>
</evidence>
<feature type="compositionally biased region" description="Low complexity" evidence="1">
    <location>
        <begin position="32"/>
        <end position="45"/>
    </location>
</feature>
<proteinExistence type="predicted"/>
<reference evidence="2" key="1">
    <citation type="submission" date="2015-09" db="EMBL/GenBank/DDBJ databases">
        <authorList>
            <person name="Jackson K.R."/>
            <person name="Lunt B.L."/>
            <person name="Fisher J.N.B."/>
            <person name="Gardner A.V."/>
            <person name="Bailey M.E."/>
            <person name="Deus L.M."/>
            <person name="Earl A.S."/>
            <person name="Gibby P.D."/>
            <person name="Hartmann K.A."/>
            <person name="Liu J.E."/>
            <person name="Manci A.M."/>
            <person name="Nielsen D.A."/>
            <person name="Solomon M.B."/>
            <person name="Breakwell D.P."/>
            <person name="Burnett S.H."/>
            <person name="Grose J.H."/>
        </authorList>
    </citation>
    <scope>NUCLEOTIDE SEQUENCE [LARGE SCALE GENOMIC DNA]</scope>
    <source>
        <strain evidence="2">LaBioMMi 136</strain>
    </source>
</reference>
<accession>A0A1S9RG01</accession>
<dbReference type="Proteomes" id="UP000190744">
    <property type="component" value="Unassembled WGS sequence"/>
</dbReference>
<dbReference type="EMBL" id="LJBN01000183">
    <property type="protein sequence ID" value="OOQ84286.1"/>
    <property type="molecule type" value="Genomic_DNA"/>
</dbReference>
<organism evidence="2">
    <name type="scientific">Penicillium brasilianum</name>
    <dbReference type="NCBI Taxonomy" id="104259"/>
    <lineage>
        <taxon>Eukaryota</taxon>
        <taxon>Fungi</taxon>
        <taxon>Dikarya</taxon>
        <taxon>Ascomycota</taxon>
        <taxon>Pezizomycotina</taxon>
        <taxon>Eurotiomycetes</taxon>
        <taxon>Eurotiomycetidae</taxon>
        <taxon>Eurotiales</taxon>
        <taxon>Aspergillaceae</taxon>
        <taxon>Penicillium</taxon>
    </lineage>
</organism>
<protein>
    <submittedName>
        <fullName evidence="2">Uncharacterized protein</fullName>
    </submittedName>
</protein>
<name>A0A1S9RG01_PENBI</name>
<dbReference type="AlphaFoldDB" id="A0A1S9RG01"/>
<sequence>MAGVCNRSTVKFAEAISDGKKQPYLQNWPPQAEETAAADETSSGALEEDPLVLNSKGPGAGRVRDKLYKVEGKEMPTGSKCT</sequence>